<protein>
    <submittedName>
        <fullName evidence="2">Uncharacterized protein</fullName>
    </submittedName>
</protein>
<comment type="caution">
    <text evidence="2">The sequence shown here is derived from an EMBL/GenBank/DDBJ whole genome shotgun (WGS) entry which is preliminary data.</text>
</comment>
<keyword evidence="3" id="KW-1185">Reference proteome</keyword>
<feature type="non-terminal residue" evidence="2">
    <location>
        <position position="76"/>
    </location>
</feature>
<dbReference type="Proteomes" id="UP000749646">
    <property type="component" value="Unassembled WGS sequence"/>
</dbReference>
<feature type="region of interest" description="Disordered" evidence="1">
    <location>
        <begin position="1"/>
        <end position="76"/>
    </location>
</feature>
<dbReference type="EMBL" id="JAAAHW010001117">
    <property type="protein sequence ID" value="KAF9996741.1"/>
    <property type="molecule type" value="Genomic_DNA"/>
</dbReference>
<name>A0A9P6SSD6_9FUNG</name>
<organism evidence="2 3">
    <name type="scientific">Modicella reniformis</name>
    <dbReference type="NCBI Taxonomy" id="1440133"/>
    <lineage>
        <taxon>Eukaryota</taxon>
        <taxon>Fungi</taxon>
        <taxon>Fungi incertae sedis</taxon>
        <taxon>Mucoromycota</taxon>
        <taxon>Mortierellomycotina</taxon>
        <taxon>Mortierellomycetes</taxon>
        <taxon>Mortierellales</taxon>
        <taxon>Mortierellaceae</taxon>
        <taxon>Modicella</taxon>
    </lineage>
</organism>
<dbReference type="AlphaFoldDB" id="A0A9P6SSD6"/>
<accession>A0A9P6SSD6</accession>
<sequence>MSPNMRHVSDLPTPLNSMGSNIMSSRNSSSNECSDYPTAEKSVDERVGIEDEEDNDEMRQKKEAALTMTSFRERAM</sequence>
<reference evidence="2" key="1">
    <citation type="journal article" date="2020" name="Fungal Divers.">
        <title>Resolving the Mortierellaceae phylogeny through synthesis of multi-gene phylogenetics and phylogenomics.</title>
        <authorList>
            <person name="Vandepol N."/>
            <person name="Liber J."/>
            <person name="Desiro A."/>
            <person name="Na H."/>
            <person name="Kennedy M."/>
            <person name="Barry K."/>
            <person name="Grigoriev I.V."/>
            <person name="Miller A.N."/>
            <person name="O'Donnell K."/>
            <person name="Stajich J.E."/>
            <person name="Bonito G."/>
        </authorList>
    </citation>
    <scope>NUCLEOTIDE SEQUENCE</scope>
    <source>
        <strain evidence="2">MES-2147</strain>
    </source>
</reference>
<evidence type="ECO:0000313" key="2">
    <source>
        <dbReference type="EMBL" id="KAF9996741.1"/>
    </source>
</evidence>
<dbReference type="OrthoDB" id="654211at2759"/>
<evidence type="ECO:0000313" key="3">
    <source>
        <dbReference type="Proteomes" id="UP000749646"/>
    </source>
</evidence>
<evidence type="ECO:0000256" key="1">
    <source>
        <dbReference type="SAM" id="MobiDB-lite"/>
    </source>
</evidence>
<gene>
    <name evidence="2" type="ORF">BGZ65_007676</name>
</gene>
<feature type="compositionally biased region" description="Low complexity" evidence="1">
    <location>
        <begin position="16"/>
        <end position="34"/>
    </location>
</feature>
<proteinExistence type="predicted"/>